<evidence type="ECO:0000256" key="1">
    <source>
        <dbReference type="ARBA" id="ARBA00008348"/>
    </source>
</evidence>
<proteinExistence type="inferred from homology"/>
<dbReference type="InterPro" id="IPR018496">
    <property type="entry name" value="PsdUridine_synth_RsuA/RluB_CS"/>
</dbReference>
<dbReference type="SUPFAM" id="SSF55120">
    <property type="entry name" value="Pseudouridine synthase"/>
    <property type="match status" value="1"/>
</dbReference>
<dbReference type="Proteomes" id="UP000449710">
    <property type="component" value="Unassembled WGS sequence"/>
</dbReference>
<accession>A0AA44BE95</accession>
<dbReference type="FunFam" id="3.10.290.10:FF:000003">
    <property type="entry name" value="Pseudouridine synthase"/>
    <property type="match status" value="1"/>
</dbReference>
<evidence type="ECO:0000313" key="7">
    <source>
        <dbReference type="EMBL" id="NBG88767.1"/>
    </source>
</evidence>
<dbReference type="InterPro" id="IPR042092">
    <property type="entry name" value="PsdUridine_s_RsuA/RluB/E/F_cat"/>
</dbReference>
<dbReference type="InterPro" id="IPR006145">
    <property type="entry name" value="PsdUridine_synth_RsuA/RluA"/>
</dbReference>
<feature type="domain" description="RNA-binding S4" evidence="6">
    <location>
        <begin position="1"/>
        <end position="70"/>
    </location>
</feature>
<dbReference type="InterPro" id="IPR050343">
    <property type="entry name" value="RsuA_PseudoU_synthase"/>
</dbReference>
<dbReference type="InterPro" id="IPR020103">
    <property type="entry name" value="PsdUridine_synth_cat_dom_sf"/>
</dbReference>
<dbReference type="GO" id="GO:0003723">
    <property type="term" value="F:RNA binding"/>
    <property type="evidence" value="ECO:0007669"/>
    <property type="project" value="UniProtKB-KW"/>
</dbReference>
<dbReference type="GO" id="GO:0005829">
    <property type="term" value="C:cytosol"/>
    <property type="evidence" value="ECO:0007669"/>
    <property type="project" value="UniProtKB-ARBA"/>
</dbReference>
<keyword evidence="2 4" id="KW-0694">RNA-binding</keyword>
<evidence type="ECO:0000259" key="6">
    <source>
        <dbReference type="SMART" id="SM00363"/>
    </source>
</evidence>
<dbReference type="AlphaFoldDB" id="A0AA44BE95"/>
<dbReference type="PROSITE" id="PS01149">
    <property type="entry name" value="PSI_RSU"/>
    <property type="match status" value="1"/>
</dbReference>
<dbReference type="Pfam" id="PF00849">
    <property type="entry name" value="PseudoU_synth_2"/>
    <property type="match status" value="1"/>
</dbReference>
<dbReference type="InterPro" id="IPR000748">
    <property type="entry name" value="PsdUridine_synth_RsuA/RluB/E/F"/>
</dbReference>
<protein>
    <recommendedName>
        <fullName evidence="5">Pseudouridine synthase</fullName>
        <ecNumber evidence="5">5.4.99.-</ecNumber>
    </recommendedName>
</protein>
<keyword evidence="8" id="KW-1185">Reference proteome</keyword>
<dbReference type="GO" id="GO:0000455">
    <property type="term" value="P:enzyme-directed rRNA pseudouridine synthesis"/>
    <property type="evidence" value="ECO:0007669"/>
    <property type="project" value="UniProtKB-ARBA"/>
</dbReference>
<dbReference type="Gene3D" id="3.30.70.580">
    <property type="entry name" value="Pseudouridine synthase I, catalytic domain, N-terminal subdomain"/>
    <property type="match status" value="1"/>
</dbReference>
<evidence type="ECO:0000256" key="2">
    <source>
        <dbReference type="ARBA" id="ARBA00022884"/>
    </source>
</evidence>
<name>A0AA44BE95_9CLOT</name>
<evidence type="ECO:0000256" key="5">
    <source>
        <dbReference type="RuleBase" id="RU003887"/>
    </source>
</evidence>
<reference evidence="7 8" key="1">
    <citation type="submission" date="2019-04" db="EMBL/GenBank/DDBJ databases">
        <title>Isachenkonia alkalipeptolytica gen. nov. sp. nov. a new anaerobic, alkiliphilic organothrophic bacterium capable to reduce synthesized ferrihydrite isolated from a soda lake.</title>
        <authorList>
            <person name="Toshchakov S.V."/>
            <person name="Zavarzina D.G."/>
            <person name="Zhilina T.N."/>
            <person name="Kostrikina N.A."/>
            <person name="Kublanov I.V."/>
        </authorList>
    </citation>
    <scope>NUCLEOTIDE SEQUENCE [LARGE SCALE GENOMIC DNA]</scope>
    <source>
        <strain evidence="7 8">Z-1701</strain>
    </source>
</reference>
<dbReference type="InterPro" id="IPR002942">
    <property type="entry name" value="S4_RNA-bd"/>
</dbReference>
<dbReference type="CDD" id="cd00165">
    <property type="entry name" value="S4"/>
    <property type="match status" value="1"/>
</dbReference>
<dbReference type="Pfam" id="PF01479">
    <property type="entry name" value="S4"/>
    <property type="match status" value="1"/>
</dbReference>
<dbReference type="PROSITE" id="PS50889">
    <property type="entry name" value="S4"/>
    <property type="match status" value="1"/>
</dbReference>
<dbReference type="CDD" id="cd02870">
    <property type="entry name" value="PseudoU_synth_RsuA_like"/>
    <property type="match status" value="1"/>
</dbReference>
<dbReference type="GO" id="GO:0120159">
    <property type="term" value="F:rRNA pseudouridine synthase activity"/>
    <property type="evidence" value="ECO:0007669"/>
    <property type="project" value="UniProtKB-ARBA"/>
</dbReference>
<gene>
    <name evidence="7" type="ORF">ISALK_09660</name>
</gene>
<dbReference type="SUPFAM" id="SSF55174">
    <property type="entry name" value="Alpha-L RNA-binding motif"/>
    <property type="match status" value="1"/>
</dbReference>
<dbReference type="SMART" id="SM00363">
    <property type="entry name" value="S4"/>
    <property type="match status" value="1"/>
</dbReference>
<dbReference type="PANTHER" id="PTHR47683:SF2">
    <property type="entry name" value="RNA-BINDING S4 DOMAIN-CONTAINING PROTEIN"/>
    <property type="match status" value="1"/>
</dbReference>
<dbReference type="Gene3D" id="3.30.70.1560">
    <property type="entry name" value="Alpha-L RNA-binding motif"/>
    <property type="match status" value="1"/>
</dbReference>
<dbReference type="InterPro" id="IPR020094">
    <property type="entry name" value="TruA/RsuA/RluB/E/F_N"/>
</dbReference>
<dbReference type="EMBL" id="SUMG01000011">
    <property type="protein sequence ID" value="NBG88767.1"/>
    <property type="molecule type" value="Genomic_DNA"/>
</dbReference>
<organism evidence="7 8">
    <name type="scientific">Isachenkonia alkalipeptolytica</name>
    <dbReference type="NCBI Taxonomy" id="2565777"/>
    <lineage>
        <taxon>Bacteria</taxon>
        <taxon>Bacillati</taxon>
        <taxon>Bacillota</taxon>
        <taxon>Clostridia</taxon>
        <taxon>Eubacteriales</taxon>
        <taxon>Clostridiaceae</taxon>
        <taxon>Isachenkonia</taxon>
    </lineage>
</organism>
<evidence type="ECO:0000256" key="3">
    <source>
        <dbReference type="ARBA" id="ARBA00023235"/>
    </source>
</evidence>
<comment type="similarity">
    <text evidence="1 5">Belongs to the pseudouridine synthase RsuA family.</text>
</comment>
<dbReference type="RefSeq" id="WP_160721720.1">
    <property type="nucleotide sequence ID" value="NZ_SUMG01000011.1"/>
</dbReference>
<sequence length="237" mass="26502">MRLQKYLAHCGVASRRKSEKLIEEGLVTVNGKVIKEMGYIVTVGVDQVACNGEAVTLEEQSIYIMLNKPEGVITSSDDQFNRKTVLDFVSTDYRVYPVGRLDYDTSGLILLTNDGEFANLMTHPKYKVSKTYHALVKGVPKEEGIKAFEKGILIDGSYTQPASLKILNCNDNSLLEITITEGRNRQVRKMCDAISHPIVKLKRVAIGNIVLGTLQEGDWRYLKEEESEALKSKPTCK</sequence>
<dbReference type="NCBIfam" id="TIGR00093">
    <property type="entry name" value="pseudouridine synthase"/>
    <property type="match status" value="1"/>
</dbReference>
<evidence type="ECO:0000256" key="4">
    <source>
        <dbReference type="PROSITE-ProRule" id="PRU00182"/>
    </source>
</evidence>
<dbReference type="PANTHER" id="PTHR47683">
    <property type="entry name" value="PSEUDOURIDINE SYNTHASE FAMILY PROTEIN-RELATED"/>
    <property type="match status" value="1"/>
</dbReference>
<dbReference type="FunFam" id="3.30.70.1560:FF:000001">
    <property type="entry name" value="Pseudouridine synthase"/>
    <property type="match status" value="1"/>
</dbReference>
<keyword evidence="3 5" id="KW-0413">Isomerase</keyword>
<dbReference type="Gene3D" id="3.10.290.10">
    <property type="entry name" value="RNA-binding S4 domain"/>
    <property type="match status" value="1"/>
</dbReference>
<comment type="caution">
    <text evidence="7">The sequence shown here is derived from an EMBL/GenBank/DDBJ whole genome shotgun (WGS) entry which is preliminary data.</text>
</comment>
<dbReference type="EC" id="5.4.99.-" evidence="5"/>
<evidence type="ECO:0000313" key="8">
    <source>
        <dbReference type="Proteomes" id="UP000449710"/>
    </source>
</evidence>
<dbReference type="InterPro" id="IPR036986">
    <property type="entry name" value="S4_RNA-bd_sf"/>
</dbReference>